<dbReference type="Pfam" id="PF00034">
    <property type="entry name" value="Cytochrom_C"/>
    <property type="match status" value="1"/>
</dbReference>
<dbReference type="PANTHER" id="PTHR35008">
    <property type="entry name" value="BLL4482 PROTEIN-RELATED"/>
    <property type="match status" value="1"/>
</dbReference>
<evidence type="ECO:0000313" key="7">
    <source>
        <dbReference type="EMBL" id="MDC8787189.1"/>
    </source>
</evidence>
<proteinExistence type="predicted"/>
<dbReference type="InterPro" id="IPR036909">
    <property type="entry name" value="Cyt_c-like_dom_sf"/>
</dbReference>
<dbReference type="PROSITE" id="PS51007">
    <property type="entry name" value="CYTC"/>
    <property type="match status" value="1"/>
</dbReference>
<sequence>MHLTQGTISRLVLSTFCSLLVAGAMASDKASIRRGEYLVALGGCTDCHTPGHFLGHPDLTRYLGGSDVGFSIPGAGVFLARNLTPDDETGLGKWTREQIVTAITTGKRPDGRQLAPVMPYMAFSRLTPADAQAIAQYLKSLPPVRNKVPGPFGPNEAPTSFVFAVLPADVYNAMPKPPAK</sequence>
<feature type="domain" description="Cytochrome c" evidence="6">
    <location>
        <begin position="30"/>
        <end position="142"/>
    </location>
</feature>
<evidence type="ECO:0000256" key="3">
    <source>
        <dbReference type="ARBA" id="ARBA00023004"/>
    </source>
</evidence>
<evidence type="ECO:0000256" key="1">
    <source>
        <dbReference type="ARBA" id="ARBA00022617"/>
    </source>
</evidence>
<dbReference type="Gene3D" id="1.10.760.10">
    <property type="entry name" value="Cytochrome c-like domain"/>
    <property type="match status" value="1"/>
</dbReference>
<dbReference type="InterPro" id="IPR009056">
    <property type="entry name" value="Cyt_c-like_dom"/>
</dbReference>
<evidence type="ECO:0000313" key="8">
    <source>
        <dbReference type="Proteomes" id="UP001219862"/>
    </source>
</evidence>
<keyword evidence="2 4" id="KW-0479">Metal-binding</keyword>
<dbReference type="SUPFAM" id="SSF46626">
    <property type="entry name" value="Cytochrome c"/>
    <property type="match status" value="1"/>
</dbReference>
<reference evidence="7 8" key="1">
    <citation type="submission" date="2022-10" db="EMBL/GenBank/DDBJ databases">
        <title>paucibacter sp. hw8 Genome sequencing.</title>
        <authorList>
            <person name="Park S."/>
        </authorList>
    </citation>
    <scope>NUCLEOTIDE SEQUENCE [LARGE SCALE GENOMIC DNA]</scope>
    <source>
        <strain evidence="8">hw8</strain>
    </source>
</reference>
<keyword evidence="1 4" id="KW-0349">Heme</keyword>
<keyword evidence="8" id="KW-1185">Reference proteome</keyword>
<dbReference type="RefSeq" id="WP_273598327.1">
    <property type="nucleotide sequence ID" value="NZ_JAQQXS010000022.1"/>
</dbReference>
<name>A0ABT5KW73_9BURK</name>
<keyword evidence="5" id="KW-0732">Signal</keyword>
<organism evidence="7 8">
    <name type="scientific">Roseateles koreensis</name>
    <dbReference type="NCBI Taxonomy" id="2987526"/>
    <lineage>
        <taxon>Bacteria</taxon>
        <taxon>Pseudomonadati</taxon>
        <taxon>Pseudomonadota</taxon>
        <taxon>Betaproteobacteria</taxon>
        <taxon>Burkholderiales</taxon>
        <taxon>Sphaerotilaceae</taxon>
        <taxon>Roseateles</taxon>
    </lineage>
</organism>
<accession>A0ABT5KW73</accession>
<protein>
    <submittedName>
        <fullName evidence="7">Cytochrome c</fullName>
    </submittedName>
</protein>
<dbReference type="PANTHER" id="PTHR35008:SF4">
    <property type="entry name" value="BLL4482 PROTEIN"/>
    <property type="match status" value="1"/>
</dbReference>
<dbReference type="InterPro" id="IPR051459">
    <property type="entry name" value="Cytochrome_c-type_DH"/>
</dbReference>
<comment type="caution">
    <text evidence="7">The sequence shown here is derived from an EMBL/GenBank/DDBJ whole genome shotgun (WGS) entry which is preliminary data.</text>
</comment>
<gene>
    <name evidence="7" type="ORF">PRZ01_18530</name>
</gene>
<evidence type="ECO:0000256" key="2">
    <source>
        <dbReference type="ARBA" id="ARBA00022723"/>
    </source>
</evidence>
<feature type="chain" id="PRO_5045564465" evidence="5">
    <location>
        <begin position="27"/>
        <end position="180"/>
    </location>
</feature>
<evidence type="ECO:0000256" key="4">
    <source>
        <dbReference type="PROSITE-ProRule" id="PRU00433"/>
    </source>
</evidence>
<feature type="signal peptide" evidence="5">
    <location>
        <begin position="1"/>
        <end position="26"/>
    </location>
</feature>
<evidence type="ECO:0000259" key="6">
    <source>
        <dbReference type="PROSITE" id="PS51007"/>
    </source>
</evidence>
<dbReference type="EMBL" id="JAQQXS010000022">
    <property type="protein sequence ID" value="MDC8787189.1"/>
    <property type="molecule type" value="Genomic_DNA"/>
</dbReference>
<evidence type="ECO:0000256" key="5">
    <source>
        <dbReference type="SAM" id="SignalP"/>
    </source>
</evidence>
<keyword evidence="3 4" id="KW-0408">Iron</keyword>
<dbReference type="Proteomes" id="UP001219862">
    <property type="component" value="Unassembled WGS sequence"/>
</dbReference>